<evidence type="ECO:0000256" key="6">
    <source>
        <dbReference type="ARBA" id="ARBA00022989"/>
    </source>
</evidence>
<keyword evidence="7 9" id="KW-0472">Membrane</keyword>
<keyword evidence="6 9" id="KW-1133">Transmembrane helix</keyword>
<dbReference type="CDD" id="cd06261">
    <property type="entry name" value="TM_PBP2"/>
    <property type="match status" value="1"/>
</dbReference>
<keyword evidence="4" id="KW-0997">Cell inner membrane</keyword>
<evidence type="ECO:0000256" key="3">
    <source>
        <dbReference type="ARBA" id="ARBA00022475"/>
    </source>
</evidence>
<evidence type="ECO:0000313" key="11">
    <source>
        <dbReference type="EMBL" id="QMR41595.1"/>
    </source>
</evidence>
<evidence type="ECO:0000313" key="12">
    <source>
        <dbReference type="Proteomes" id="UP000514462"/>
    </source>
</evidence>
<keyword evidence="2 9" id="KW-0813">Transport</keyword>
<dbReference type="Proteomes" id="UP000514462">
    <property type="component" value="Chromosome"/>
</dbReference>
<dbReference type="InterPro" id="IPR045621">
    <property type="entry name" value="BPD_transp_1_N"/>
</dbReference>
<name>A0AAP9QZB7_KLEAE</name>
<protein>
    <submittedName>
        <fullName evidence="11">ABC transporter permease</fullName>
    </submittedName>
</protein>
<comment type="subcellular location">
    <subcellularLocation>
        <location evidence="1">Cell inner membrane</location>
        <topology evidence="1">Multi-pass membrane protein</topology>
    </subcellularLocation>
    <subcellularLocation>
        <location evidence="9">Cell membrane</location>
        <topology evidence="9">Multi-pass membrane protein</topology>
    </subcellularLocation>
</comment>
<evidence type="ECO:0000256" key="4">
    <source>
        <dbReference type="ARBA" id="ARBA00022519"/>
    </source>
</evidence>
<evidence type="ECO:0000256" key="1">
    <source>
        <dbReference type="ARBA" id="ARBA00004429"/>
    </source>
</evidence>
<dbReference type="InterPro" id="IPR035906">
    <property type="entry name" value="MetI-like_sf"/>
</dbReference>
<dbReference type="PANTHER" id="PTHR43163:SF6">
    <property type="entry name" value="DIPEPTIDE TRANSPORT SYSTEM PERMEASE PROTEIN DPPB-RELATED"/>
    <property type="match status" value="1"/>
</dbReference>
<dbReference type="AlphaFoldDB" id="A0AAP9QZB7"/>
<feature type="transmembrane region" description="Helical" evidence="9">
    <location>
        <begin position="104"/>
        <end position="127"/>
    </location>
</feature>
<evidence type="ECO:0000256" key="5">
    <source>
        <dbReference type="ARBA" id="ARBA00022692"/>
    </source>
</evidence>
<organism evidence="11 12">
    <name type="scientific">Klebsiella aerogenes</name>
    <name type="common">Enterobacter aerogenes</name>
    <dbReference type="NCBI Taxonomy" id="548"/>
    <lineage>
        <taxon>Bacteria</taxon>
        <taxon>Pseudomonadati</taxon>
        <taxon>Pseudomonadota</taxon>
        <taxon>Gammaproteobacteria</taxon>
        <taxon>Enterobacterales</taxon>
        <taxon>Enterobacteriaceae</taxon>
        <taxon>Klebsiella/Raoultella group</taxon>
        <taxon>Klebsiella</taxon>
    </lineage>
</organism>
<evidence type="ECO:0000256" key="8">
    <source>
        <dbReference type="ARBA" id="ARBA00024202"/>
    </source>
</evidence>
<feature type="transmembrane region" description="Helical" evidence="9">
    <location>
        <begin position="12"/>
        <end position="30"/>
    </location>
</feature>
<dbReference type="PANTHER" id="PTHR43163">
    <property type="entry name" value="DIPEPTIDE TRANSPORT SYSTEM PERMEASE PROTEIN DPPB-RELATED"/>
    <property type="match status" value="1"/>
</dbReference>
<sequence>MIKIIFRRLLQLIVMGWSVSTLTFILMKLLGGNTAYRIAAGRYGDDGVTTAAANLVRQELGLDQPVWLQYLHWLKDLAQLNLGKSFVSNAPIIDELSHQLSYTLVLAFSALVIAAIIALPFGTWLGISNNKFLDKCSLFVSIFLRAQPVFCVGLILIFVFALDLHWLPVAGFSRPEHLILPAFTLALTLAAVSNRVVASSTHDVLRSGYFQFARMKGLSLSQAYRAHGVRNIAMPVVAFMGVQLISLIEGVIMIESLFAWPGIGHALSHAVFSRDLPMLQGAAFFFGIAFVSLNTVIDLCCYWLNPRGQREIYQ</sequence>
<feature type="transmembrane region" description="Helical" evidence="9">
    <location>
        <begin position="283"/>
        <end position="304"/>
    </location>
</feature>
<feature type="domain" description="ABC transmembrane type-1" evidence="10">
    <location>
        <begin position="100"/>
        <end position="297"/>
    </location>
</feature>
<gene>
    <name evidence="11" type="ORF">HV331_19765</name>
</gene>
<dbReference type="RefSeq" id="WP_182014687.1">
    <property type="nucleotide sequence ID" value="NZ_CP055904.1"/>
</dbReference>
<dbReference type="GO" id="GO:0071916">
    <property type="term" value="F:dipeptide transmembrane transporter activity"/>
    <property type="evidence" value="ECO:0007669"/>
    <property type="project" value="TreeGrafter"/>
</dbReference>
<feature type="transmembrane region" description="Helical" evidence="9">
    <location>
        <begin position="178"/>
        <end position="197"/>
    </location>
</feature>
<dbReference type="Pfam" id="PF00528">
    <property type="entry name" value="BPD_transp_1"/>
    <property type="match status" value="1"/>
</dbReference>
<keyword evidence="3" id="KW-1003">Cell membrane</keyword>
<feature type="transmembrane region" description="Helical" evidence="9">
    <location>
        <begin position="148"/>
        <end position="166"/>
    </location>
</feature>
<proteinExistence type="inferred from homology"/>
<dbReference type="GO" id="GO:0005886">
    <property type="term" value="C:plasma membrane"/>
    <property type="evidence" value="ECO:0007669"/>
    <property type="project" value="UniProtKB-SubCell"/>
</dbReference>
<evidence type="ECO:0000256" key="2">
    <source>
        <dbReference type="ARBA" id="ARBA00022448"/>
    </source>
</evidence>
<dbReference type="SUPFAM" id="SSF161098">
    <property type="entry name" value="MetI-like"/>
    <property type="match status" value="1"/>
</dbReference>
<evidence type="ECO:0000259" key="10">
    <source>
        <dbReference type="PROSITE" id="PS50928"/>
    </source>
</evidence>
<accession>A0AAP9QZB7</accession>
<dbReference type="InterPro" id="IPR000515">
    <property type="entry name" value="MetI-like"/>
</dbReference>
<dbReference type="PROSITE" id="PS50928">
    <property type="entry name" value="ABC_TM1"/>
    <property type="match status" value="1"/>
</dbReference>
<keyword evidence="5 9" id="KW-0812">Transmembrane</keyword>
<reference evidence="12" key="1">
    <citation type="submission" date="2020-06" db="EMBL/GenBank/DDBJ databases">
        <title>REHAB project genomes.</title>
        <authorList>
            <person name="Shaw L.P."/>
        </authorList>
    </citation>
    <scope>NUCLEOTIDE SEQUENCE [LARGE SCALE GENOMIC DNA]</scope>
    <source>
        <strain evidence="12">RHBSTW-00938</strain>
    </source>
</reference>
<dbReference type="Gene3D" id="1.10.3720.10">
    <property type="entry name" value="MetI-like"/>
    <property type="match status" value="1"/>
</dbReference>
<dbReference type="Pfam" id="PF19300">
    <property type="entry name" value="BPD_transp_1_N"/>
    <property type="match status" value="1"/>
</dbReference>
<evidence type="ECO:0000256" key="9">
    <source>
        <dbReference type="RuleBase" id="RU363032"/>
    </source>
</evidence>
<evidence type="ECO:0000256" key="7">
    <source>
        <dbReference type="ARBA" id="ARBA00023136"/>
    </source>
</evidence>
<comment type="similarity">
    <text evidence="8">Belongs to the binding-protein-dependent transport system permease family. OppBC subfamily.</text>
</comment>
<dbReference type="EMBL" id="CP055904">
    <property type="protein sequence ID" value="QMR41595.1"/>
    <property type="molecule type" value="Genomic_DNA"/>
</dbReference>
<feature type="transmembrane region" description="Helical" evidence="9">
    <location>
        <begin position="232"/>
        <end position="263"/>
    </location>
</feature>